<gene>
    <name evidence="1" type="ORF">PX52LOC_05174</name>
</gene>
<dbReference type="Proteomes" id="UP000324974">
    <property type="component" value="Chromosome"/>
</dbReference>
<evidence type="ECO:0000313" key="1">
    <source>
        <dbReference type="EMBL" id="QEL18160.1"/>
    </source>
</evidence>
<protein>
    <submittedName>
        <fullName evidence="1">Uncharacterized protein</fullName>
    </submittedName>
</protein>
<dbReference type="OrthoDB" id="290703at2"/>
<dbReference type="KEGG" id="lrs:PX52LOC_05174"/>
<name>A0A5C1AH71_9BACT</name>
<proteinExistence type="predicted"/>
<accession>A0A5C1AH71</accession>
<dbReference type="EMBL" id="CP042425">
    <property type="protein sequence ID" value="QEL18160.1"/>
    <property type="molecule type" value="Genomic_DNA"/>
</dbReference>
<keyword evidence="2" id="KW-1185">Reference proteome</keyword>
<dbReference type="RefSeq" id="WP_149112690.1">
    <property type="nucleotide sequence ID" value="NZ_CP042425.1"/>
</dbReference>
<sequence>MTTTTNDEQRQAIFRAIIEAQDAGTLVAQSRTEAARQFGVTVEDVKAIEREGIEKQWPPL</sequence>
<dbReference type="AlphaFoldDB" id="A0A5C1AH71"/>
<reference evidence="2" key="1">
    <citation type="submission" date="2019-08" db="EMBL/GenBank/DDBJ databases">
        <title>Limnoglobus roseus gen. nov., sp. nov., a novel freshwater planctomycete with a giant genome from the family Gemmataceae.</title>
        <authorList>
            <person name="Kulichevskaya I.S."/>
            <person name="Naumoff D.G."/>
            <person name="Miroshnikov K."/>
            <person name="Ivanova A."/>
            <person name="Philippov D.A."/>
            <person name="Hakobyan A."/>
            <person name="Rijpstra I.C."/>
            <person name="Sinninghe Damste J.S."/>
            <person name="Liesack W."/>
            <person name="Dedysh S.N."/>
        </authorList>
    </citation>
    <scope>NUCLEOTIDE SEQUENCE [LARGE SCALE GENOMIC DNA]</scope>
    <source>
        <strain evidence="2">PX52</strain>
    </source>
</reference>
<evidence type="ECO:0000313" key="2">
    <source>
        <dbReference type="Proteomes" id="UP000324974"/>
    </source>
</evidence>
<organism evidence="1 2">
    <name type="scientific">Limnoglobus roseus</name>
    <dbReference type="NCBI Taxonomy" id="2598579"/>
    <lineage>
        <taxon>Bacteria</taxon>
        <taxon>Pseudomonadati</taxon>
        <taxon>Planctomycetota</taxon>
        <taxon>Planctomycetia</taxon>
        <taxon>Gemmatales</taxon>
        <taxon>Gemmataceae</taxon>
        <taxon>Limnoglobus</taxon>
    </lineage>
</organism>